<keyword evidence="3" id="KW-1185">Reference proteome</keyword>
<evidence type="ECO:0000313" key="2">
    <source>
        <dbReference type="EMBL" id="SMB93051.1"/>
    </source>
</evidence>
<dbReference type="Gene3D" id="3.40.50.300">
    <property type="entry name" value="P-loop containing nucleotide triphosphate hydrolases"/>
    <property type="match status" value="1"/>
</dbReference>
<name>A0A1W1VJ27_9FIRM</name>
<dbReference type="PANTHER" id="PTHR43356">
    <property type="entry name" value="PHOSPHATE ACETYLTRANSFERASE"/>
    <property type="match status" value="1"/>
</dbReference>
<organism evidence="2 3">
    <name type="scientific">Thermanaeromonas toyohensis ToBE</name>
    <dbReference type="NCBI Taxonomy" id="698762"/>
    <lineage>
        <taxon>Bacteria</taxon>
        <taxon>Bacillati</taxon>
        <taxon>Bacillota</taxon>
        <taxon>Clostridia</taxon>
        <taxon>Neomoorellales</taxon>
        <taxon>Neomoorellaceae</taxon>
        <taxon>Thermanaeromonas</taxon>
    </lineage>
</organism>
<sequence>MKSLYIIGTPASGKTALALGLAQKLQKEGFKVAYFKPIGTPSRGGEQSDEDAVLMREVLGMEVPLEVVVPCMIGPSYLSGERCPGALSRIRRAYHEITQNVDVLLIGGALYPYAYTSCGLDDIALAKEWGALVILVVTLESDFSLDQTLFFNRSLSSAGLTLLGNIFNNIPRSLLAKAEGIYRPILEENGYRTLGLIPRRPEIASPTAKEYYEALGGEILAGKDNLGRLVEEVMVGAMTAESALTYFRRSADKAVILGGDRTDVALAALETSTSVLILTGGLYPDLRVISRAQEKGVPLILVQYDTYTTVEKVSHLSRRLRPDDTVGIRIALENVEKYCQWETILEALR</sequence>
<dbReference type="OrthoDB" id="9769095at2"/>
<dbReference type="AlphaFoldDB" id="A0A1W1VJ27"/>
<dbReference type="CDD" id="cd03109">
    <property type="entry name" value="DTBS"/>
    <property type="match status" value="1"/>
</dbReference>
<protein>
    <recommendedName>
        <fullName evidence="1">DRTGG domain-containing protein</fullName>
    </recommendedName>
</protein>
<dbReference type="InterPro" id="IPR010766">
    <property type="entry name" value="DRTGG"/>
</dbReference>
<dbReference type="InterPro" id="IPR028979">
    <property type="entry name" value="Ser_kin/Pase_Hpr-like_N_sf"/>
</dbReference>
<dbReference type="PANTHER" id="PTHR43356:SF2">
    <property type="entry name" value="PHOSPHATE ACETYLTRANSFERASE"/>
    <property type="match status" value="1"/>
</dbReference>
<evidence type="ECO:0000259" key="1">
    <source>
        <dbReference type="Pfam" id="PF07085"/>
    </source>
</evidence>
<accession>A0A1W1VJ27</accession>
<dbReference type="SUPFAM" id="SSF52540">
    <property type="entry name" value="P-loop containing nucleoside triphosphate hydrolases"/>
    <property type="match status" value="1"/>
</dbReference>
<dbReference type="RefSeq" id="WP_084664232.1">
    <property type="nucleotide sequence ID" value="NZ_LT838272.1"/>
</dbReference>
<dbReference type="STRING" id="698762.SAMN00808754_0780"/>
<dbReference type="Gene3D" id="3.40.1390.20">
    <property type="entry name" value="HprK N-terminal domain-like"/>
    <property type="match status" value="1"/>
</dbReference>
<dbReference type="InterPro" id="IPR050500">
    <property type="entry name" value="Phos_Acetyltrans/Butyryltrans"/>
</dbReference>
<dbReference type="Pfam" id="PF13500">
    <property type="entry name" value="AAA_26"/>
    <property type="match status" value="1"/>
</dbReference>
<gene>
    <name evidence="2" type="ORF">SAMN00808754_0780</name>
</gene>
<feature type="domain" description="DRTGG" evidence="1">
    <location>
        <begin position="212"/>
        <end position="315"/>
    </location>
</feature>
<evidence type="ECO:0000313" key="3">
    <source>
        <dbReference type="Proteomes" id="UP000192569"/>
    </source>
</evidence>
<proteinExistence type="predicted"/>
<dbReference type="EMBL" id="LT838272">
    <property type="protein sequence ID" value="SMB93051.1"/>
    <property type="molecule type" value="Genomic_DNA"/>
</dbReference>
<reference evidence="2 3" key="1">
    <citation type="submission" date="2017-04" db="EMBL/GenBank/DDBJ databases">
        <authorList>
            <person name="Afonso C.L."/>
            <person name="Miller P.J."/>
            <person name="Scott M.A."/>
            <person name="Spackman E."/>
            <person name="Goraichik I."/>
            <person name="Dimitrov K.M."/>
            <person name="Suarez D.L."/>
            <person name="Swayne D.E."/>
        </authorList>
    </citation>
    <scope>NUCLEOTIDE SEQUENCE [LARGE SCALE GENOMIC DNA]</scope>
    <source>
        <strain evidence="2 3">ToBE</strain>
    </source>
</reference>
<dbReference type="Proteomes" id="UP000192569">
    <property type="component" value="Chromosome I"/>
</dbReference>
<dbReference type="Pfam" id="PF07085">
    <property type="entry name" value="DRTGG"/>
    <property type="match status" value="1"/>
</dbReference>
<dbReference type="InterPro" id="IPR027417">
    <property type="entry name" value="P-loop_NTPase"/>
</dbReference>
<dbReference type="SUPFAM" id="SSF75138">
    <property type="entry name" value="HprK N-terminal domain-like"/>
    <property type="match status" value="1"/>
</dbReference>